<proteinExistence type="predicted"/>
<dbReference type="Proteomes" id="UP001526147">
    <property type="component" value="Unassembled WGS sequence"/>
</dbReference>
<evidence type="ECO:0000313" key="2">
    <source>
        <dbReference type="Proteomes" id="UP001526147"/>
    </source>
</evidence>
<protein>
    <recommendedName>
        <fullName evidence="3">Transposase zinc-binding domain-containing protein</fullName>
    </recommendedName>
</protein>
<accession>A0ABT3DCF6</accession>
<evidence type="ECO:0000313" key="1">
    <source>
        <dbReference type="EMBL" id="MCV9884737.1"/>
    </source>
</evidence>
<reference evidence="1 2" key="1">
    <citation type="submission" date="2022-10" db="EMBL/GenBank/DDBJ databases">
        <title>Draft genome assembly of moderately radiation resistant bacterium Metabacillus halosaccharovorans.</title>
        <authorList>
            <person name="Pal S."/>
            <person name="Gopinathan A."/>
        </authorList>
    </citation>
    <scope>NUCLEOTIDE SEQUENCE [LARGE SCALE GENOMIC DNA]</scope>
    <source>
        <strain evidence="1 2">VITHBRA001</strain>
    </source>
</reference>
<organism evidence="1 2">
    <name type="scientific">Metabacillus halosaccharovorans</name>
    <dbReference type="NCBI Taxonomy" id="930124"/>
    <lineage>
        <taxon>Bacteria</taxon>
        <taxon>Bacillati</taxon>
        <taxon>Bacillota</taxon>
        <taxon>Bacilli</taxon>
        <taxon>Bacillales</taxon>
        <taxon>Bacillaceae</taxon>
        <taxon>Metabacillus</taxon>
    </lineage>
</organism>
<dbReference type="RefSeq" id="WP_264141655.1">
    <property type="nucleotide sequence ID" value="NZ_JAOYEY010000023.1"/>
</dbReference>
<sequence>MVNGSLTPTFSQEEGLPISRHHQLPEITPNPHFPYLPELQKHLDGKELLLTEMPFPLETLQTHYEQGYVQLNVGIGRKKKGLHCNRCGNSNASLFASFSCSKCGEQHCHYCRSCIMMGRVSECTPLYRWSGPTVQVPQSPGLEWEGELSKGQALASDQVVKAVKNHSELLVWAV</sequence>
<name>A0ABT3DCF6_9BACI</name>
<comment type="caution">
    <text evidence="1">The sequence shown here is derived from an EMBL/GenBank/DDBJ whole genome shotgun (WGS) entry which is preliminary data.</text>
</comment>
<keyword evidence="2" id="KW-1185">Reference proteome</keyword>
<dbReference type="EMBL" id="JAOYEY010000023">
    <property type="protein sequence ID" value="MCV9884737.1"/>
    <property type="molecule type" value="Genomic_DNA"/>
</dbReference>
<gene>
    <name evidence="1" type="ORF">OIH86_03660</name>
</gene>
<evidence type="ECO:0008006" key="3">
    <source>
        <dbReference type="Google" id="ProtNLM"/>
    </source>
</evidence>